<evidence type="ECO:0000256" key="1">
    <source>
        <dbReference type="SAM" id="MobiDB-lite"/>
    </source>
</evidence>
<feature type="region of interest" description="Disordered" evidence="1">
    <location>
        <begin position="61"/>
        <end position="96"/>
    </location>
</feature>
<organism evidence="2 3">
    <name type="scientific">Trichuris muris</name>
    <name type="common">Mouse whipworm</name>
    <dbReference type="NCBI Taxonomy" id="70415"/>
    <lineage>
        <taxon>Eukaryota</taxon>
        <taxon>Metazoa</taxon>
        <taxon>Ecdysozoa</taxon>
        <taxon>Nematoda</taxon>
        <taxon>Enoplea</taxon>
        <taxon>Dorylaimia</taxon>
        <taxon>Trichinellida</taxon>
        <taxon>Trichuridae</taxon>
        <taxon>Trichuris</taxon>
    </lineage>
</organism>
<feature type="compositionally biased region" description="Basic and acidic residues" evidence="1">
    <location>
        <begin position="155"/>
        <end position="165"/>
    </location>
</feature>
<dbReference type="WBParaSite" id="TMUE_1000004858.1">
    <property type="protein sequence ID" value="TMUE_1000004858.1"/>
    <property type="gene ID" value="WBGene00299122"/>
</dbReference>
<name>A0A5S6QCC0_TRIMR</name>
<sequence length="165" mass="18673">MGKGALRQKSADVLERAGGAAGRQVVPWMPNEIRNFFQCRSRPPCDDAPIAPDRLIVKNNNTASKRGDSSSGKVWTAKSANMYRPRRSGNKGEPSLQRKLIREDRFKSTTNASLLSRVRTVYWARFIDFGKTRRLPKGYLPARSANSRPSIPKVENSEQRQWDNI</sequence>
<feature type="region of interest" description="Disordered" evidence="1">
    <location>
        <begin position="137"/>
        <end position="165"/>
    </location>
</feature>
<evidence type="ECO:0000313" key="3">
    <source>
        <dbReference type="WBParaSite" id="TMUE_1000004858.1"/>
    </source>
</evidence>
<protein>
    <submittedName>
        <fullName evidence="3">Uncharacterized protein</fullName>
    </submittedName>
</protein>
<evidence type="ECO:0000313" key="2">
    <source>
        <dbReference type="Proteomes" id="UP000046395"/>
    </source>
</evidence>
<feature type="compositionally biased region" description="Polar residues" evidence="1">
    <location>
        <begin position="61"/>
        <end position="73"/>
    </location>
</feature>
<reference evidence="3" key="1">
    <citation type="submission" date="2019-12" db="UniProtKB">
        <authorList>
            <consortium name="WormBaseParasite"/>
        </authorList>
    </citation>
    <scope>IDENTIFICATION</scope>
</reference>
<proteinExistence type="predicted"/>
<dbReference type="Proteomes" id="UP000046395">
    <property type="component" value="Unassembled WGS sequence"/>
</dbReference>
<dbReference type="AlphaFoldDB" id="A0A5S6QCC0"/>
<keyword evidence="2" id="KW-1185">Reference proteome</keyword>
<accession>A0A5S6QCC0</accession>